<dbReference type="GO" id="GO:0005886">
    <property type="term" value="C:plasma membrane"/>
    <property type="evidence" value="ECO:0007669"/>
    <property type="project" value="UniProtKB-SubCell"/>
</dbReference>
<dbReference type="Pfam" id="PF08266">
    <property type="entry name" value="Cadherin_2"/>
    <property type="match status" value="1"/>
</dbReference>
<keyword evidence="10" id="KW-0325">Glycoprotein</keyword>
<dbReference type="PRINTS" id="PR00205">
    <property type="entry name" value="CADHERIN"/>
</dbReference>
<keyword evidence="5" id="KW-0677">Repeat</keyword>
<dbReference type="EMBL" id="CAHIKZ030000633">
    <property type="protein sequence ID" value="CAE1230412.1"/>
    <property type="molecule type" value="Genomic_DNA"/>
</dbReference>
<feature type="compositionally biased region" description="Polar residues" evidence="12">
    <location>
        <begin position="1121"/>
        <end position="1131"/>
    </location>
</feature>
<dbReference type="Pfam" id="PF00028">
    <property type="entry name" value="Cadherin"/>
    <property type="match status" value="5"/>
</dbReference>
<feature type="domain" description="Cadherin" evidence="15">
    <location>
        <begin position="571"/>
        <end position="675"/>
    </location>
</feature>
<evidence type="ECO:0000259" key="15">
    <source>
        <dbReference type="PROSITE" id="PS50268"/>
    </source>
</evidence>
<feature type="compositionally biased region" description="Basic and acidic residues" evidence="12">
    <location>
        <begin position="916"/>
        <end position="934"/>
    </location>
</feature>
<keyword evidence="7" id="KW-0130">Cell adhesion</keyword>
<feature type="compositionally biased region" description="Polar residues" evidence="12">
    <location>
        <begin position="1083"/>
        <end position="1099"/>
    </location>
</feature>
<dbReference type="PROSITE" id="PS50268">
    <property type="entry name" value="CADHERIN_2"/>
    <property type="match status" value="6"/>
</dbReference>
<feature type="region of interest" description="Disordered" evidence="12">
    <location>
        <begin position="819"/>
        <end position="838"/>
    </location>
</feature>
<proteinExistence type="predicted"/>
<evidence type="ECO:0000256" key="9">
    <source>
        <dbReference type="ARBA" id="ARBA00023136"/>
    </source>
</evidence>
<keyword evidence="4 14" id="KW-0732">Signal</keyword>
<evidence type="ECO:0000313" key="17">
    <source>
        <dbReference type="Proteomes" id="UP000597762"/>
    </source>
</evidence>
<feature type="compositionally biased region" description="Polar residues" evidence="12">
    <location>
        <begin position="1037"/>
        <end position="1054"/>
    </location>
</feature>
<dbReference type="GO" id="GO:0005911">
    <property type="term" value="C:cell-cell junction"/>
    <property type="evidence" value="ECO:0007669"/>
    <property type="project" value="TreeGrafter"/>
</dbReference>
<feature type="compositionally biased region" description="Polar residues" evidence="12">
    <location>
        <begin position="1062"/>
        <end position="1073"/>
    </location>
</feature>
<dbReference type="FunFam" id="2.60.40.60:FF:000134">
    <property type="entry name" value="protocadherin Fat 4"/>
    <property type="match status" value="1"/>
</dbReference>
<protein>
    <submittedName>
        <fullName evidence="16">PCDHD2</fullName>
    </submittedName>
</protein>
<evidence type="ECO:0000313" key="16">
    <source>
        <dbReference type="EMBL" id="CAE1230412.1"/>
    </source>
</evidence>
<comment type="caution">
    <text evidence="16">The sequence shown here is derived from an EMBL/GenBank/DDBJ whole genome shotgun (WGS) entry which is preliminary data.</text>
</comment>
<evidence type="ECO:0000256" key="10">
    <source>
        <dbReference type="ARBA" id="ARBA00023180"/>
    </source>
</evidence>
<evidence type="ECO:0000256" key="1">
    <source>
        <dbReference type="ARBA" id="ARBA00004251"/>
    </source>
</evidence>
<dbReference type="CDD" id="cd11304">
    <property type="entry name" value="Cadherin_repeat"/>
    <property type="match status" value="6"/>
</dbReference>
<evidence type="ECO:0000256" key="5">
    <source>
        <dbReference type="ARBA" id="ARBA00022737"/>
    </source>
</evidence>
<dbReference type="GO" id="GO:0005509">
    <property type="term" value="F:calcium ion binding"/>
    <property type="evidence" value="ECO:0007669"/>
    <property type="project" value="UniProtKB-UniRule"/>
</dbReference>
<feature type="compositionally biased region" description="Pro residues" evidence="12">
    <location>
        <begin position="1163"/>
        <end position="1172"/>
    </location>
</feature>
<evidence type="ECO:0000256" key="7">
    <source>
        <dbReference type="ARBA" id="ARBA00022889"/>
    </source>
</evidence>
<evidence type="ECO:0000256" key="12">
    <source>
        <dbReference type="SAM" id="MobiDB-lite"/>
    </source>
</evidence>
<sequence length="1211" mass="134814">MLVPVCVLLSVLNRCLCADLTYYVREGKSPGTYVGDIAADTHLMESVLPQDRSRIRFTQLQPEQAGSTQLFRVSERTGKLYTGQTLDAESMCKWNKECFIMLDVAVRKGTTSLKILEIKVIVQDNNDHPPEFPDKSVNIEFSENDRKGTKKIIPNAIDRDVGVENSQITYQLKKKTNEPFTLSVSKSVDGTSKLGINLEETLDREVKDSYLVQVIAKDGGSPPKQSVLDVHIAVSDVNDNFPAFSKKVNNVSIINEPSETSPVVILSARDYDSDKNGRIRYHFGSQTSSVAKSHFKLNEVTGEIFLRKKFLLGQELTHELYVEATDGGSPPLSSIAKVQVNVINQQNHAPSIDMNFVSTSTENSVAISEDIAVGSFIAYVKVTDYDVGQNGEVTCKLHHEKFQLQNLGTKKYQVIVKSPLDREEKDHHDITISCQDKGYPPLRSESKFSIQVMDVNDVRPQFSKKTLKFFIYENENPRIPVGYINATDTDLGLGGKLTYSLLTNNKHFLPFQISDNGLISTVMSLDHEFQDIYKFKVFVKDNGIPSLNNTVDVVVEVRDKNDNAPYFTFPTVSPYSMDVVYYPNSKNNITVLKAADKDSRENAFLKFEITKGNKKRLFSINHYSGLLSFTREVTLQDAGTYDLQFVVKDSGSPVLSATTTLLLTLTVSNKTSEMVNEVQTESDKKIHLYLLIVIVSVAVTVSVVVTVSMLICLVRCNNRRNALNRGRLNRANKREQRHLKCPPYLGPSCTDATPPPRTAEPDKPRQAEPERARPAEVDKVRATESDKVALATSRRTSQYRDDLVVEPKNPAVIRKSPVVVPDSSQKKDGFGRGPGIPPDLNFTENLGVIMKERIQNVRMDLPNEQQYSRQHLIQEEGATSALKEAKKGPFVVAPDKDLTKVGHKEKLTSQSSIDSAHSKKEAEIALSEKSHDSEGSDYSLARPPEQSPNINIKTTKPRFNCPGDAKMTSKRLFQPIIAQIPQTKLKPVSIDSTSSGSHSHPSNQHDNRRRSSDLKQPLSVAHVAAPPVDSDYVEPATSESGSSDTYSQPSSISGSRRRTSDFKQTSLQRQANIPDSDYLEPVTSDSGNSETYSQPGSTSESRRPSSDPKPCSDYLEPISADSGSDTYSQPWSLPKQKKKILQKQISHSDYLEPVDQSVRLPTRTPPRVPHPDYPGLLEQSKHPVQTAAATKYHVVEPESQSHTRAPHTQNH</sequence>
<dbReference type="AlphaFoldDB" id="A0A812BHZ0"/>
<evidence type="ECO:0000256" key="13">
    <source>
        <dbReference type="SAM" id="Phobius"/>
    </source>
</evidence>
<dbReference type="InterPro" id="IPR020894">
    <property type="entry name" value="Cadherin_CS"/>
</dbReference>
<dbReference type="OrthoDB" id="6252479at2759"/>
<organism evidence="16 17">
    <name type="scientific">Acanthosepion pharaonis</name>
    <name type="common">Pharaoh cuttlefish</name>
    <name type="synonym">Sepia pharaonis</name>
    <dbReference type="NCBI Taxonomy" id="158019"/>
    <lineage>
        <taxon>Eukaryota</taxon>
        <taxon>Metazoa</taxon>
        <taxon>Spiralia</taxon>
        <taxon>Lophotrochozoa</taxon>
        <taxon>Mollusca</taxon>
        <taxon>Cephalopoda</taxon>
        <taxon>Coleoidea</taxon>
        <taxon>Decapodiformes</taxon>
        <taxon>Sepiida</taxon>
        <taxon>Sepiina</taxon>
        <taxon>Sepiidae</taxon>
        <taxon>Acanthosepion</taxon>
    </lineage>
</organism>
<feature type="domain" description="Cadherin" evidence="15">
    <location>
        <begin position="359"/>
        <end position="462"/>
    </location>
</feature>
<gene>
    <name evidence="16" type="ORF">SPHA_17692</name>
</gene>
<keyword evidence="17" id="KW-1185">Reference proteome</keyword>
<dbReference type="GO" id="GO:0007156">
    <property type="term" value="P:homophilic cell adhesion via plasma membrane adhesion molecules"/>
    <property type="evidence" value="ECO:0007669"/>
    <property type="project" value="InterPro"/>
</dbReference>
<feature type="compositionally biased region" description="Basic and acidic residues" evidence="12">
    <location>
        <begin position="759"/>
        <end position="787"/>
    </location>
</feature>
<evidence type="ECO:0000256" key="6">
    <source>
        <dbReference type="ARBA" id="ARBA00022837"/>
    </source>
</evidence>
<dbReference type="PROSITE" id="PS00232">
    <property type="entry name" value="CADHERIN_1"/>
    <property type="match status" value="2"/>
</dbReference>
<feature type="domain" description="Cadherin" evidence="15">
    <location>
        <begin position="24"/>
        <end position="132"/>
    </location>
</feature>
<keyword evidence="9 13" id="KW-0472">Membrane</keyword>
<dbReference type="InterPro" id="IPR013164">
    <property type="entry name" value="Cadherin_N"/>
</dbReference>
<evidence type="ECO:0000256" key="4">
    <source>
        <dbReference type="ARBA" id="ARBA00022729"/>
    </source>
</evidence>
<accession>A0A812BHZ0</accession>
<dbReference type="Gene3D" id="2.60.40.60">
    <property type="entry name" value="Cadherins"/>
    <property type="match status" value="6"/>
</dbReference>
<keyword evidence="3 13" id="KW-0812">Transmembrane</keyword>
<name>A0A812BHZ0_ACAPH</name>
<dbReference type="InterPro" id="IPR002126">
    <property type="entry name" value="Cadherin-like_dom"/>
</dbReference>
<feature type="compositionally biased region" description="Low complexity" evidence="12">
    <location>
        <begin position="989"/>
        <end position="1002"/>
    </location>
</feature>
<feature type="transmembrane region" description="Helical" evidence="13">
    <location>
        <begin position="688"/>
        <end position="714"/>
    </location>
</feature>
<keyword evidence="2" id="KW-1003">Cell membrane</keyword>
<feature type="domain" description="Cadherin" evidence="15">
    <location>
        <begin position="133"/>
        <end position="244"/>
    </location>
</feature>
<dbReference type="PANTHER" id="PTHR24025">
    <property type="entry name" value="DESMOGLEIN FAMILY MEMBER"/>
    <property type="match status" value="1"/>
</dbReference>
<keyword evidence="6 11" id="KW-0106">Calcium</keyword>
<evidence type="ECO:0000256" key="8">
    <source>
        <dbReference type="ARBA" id="ARBA00022989"/>
    </source>
</evidence>
<keyword evidence="8 13" id="KW-1133">Transmembrane helix</keyword>
<dbReference type="PANTHER" id="PTHR24025:SF31">
    <property type="entry name" value="NEURAL-CADHERIN"/>
    <property type="match status" value="1"/>
</dbReference>
<feature type="compositionally biased region" description="Basic residues" evidence="12">
    <location>
        <begin position="729"/>
        <end position="740"/>
    </location>
</feature>
<dbReference type="InterPro" id="IPR050971">
    <property type="entry name" value="Cadherin-domain_protein"/>
</dbReference>
<evidence type="ECO:0000256" key="2">
    <source>
        <dbReference type="ARBA" id="ARBA00022475"/>
    </source>
</evidence>
<feature type="region of interest" description="Disordered" evidence="12">
    <location>
        <begin position="729"/>
        <end position="790"/>
    </location>
</feature>
<dbReference type="Proteomes" id="UP000597762">
    <property type="component" value="Unassembled WGS sequence"/>
</dbReference>
<feature type="signal peptide" evidence="14">
    <location>
        <begin position="1"/>
        <end position="17"/>
    </location>
</feature>
<feature type="domain" description="Cadherin" evidence="15">
    <location>
        <begin position="245"/>
        <end position="352"/>
    </location>
</feature>
<dbReference type="SUPFAM" id="SSF49313">
    <property type="entry name" value="Cadherin-like"/>
    <property type="match status" value="5"/>
</dbReference>
<dbReference type="FunFam" id="2.60.40.60:FF:000002">
    <property type="entry name" value="Protocadherin alpha 2"/>
    <property type="match status" value="1"/>
</dbReference>
<feature type="domain" description="Cadherin" evidence="15">
    <location>
        <begin position="463"/>
        <end position="567"/>
    </location>
</feature>
<dbReference type="InterPro" id="IPR015919">
    <property type="entry name" value="Cadherin-like_sf"/>
</dbReference>
<dbReference type="FunFam" id="2.60.40.60:FF:000004">
    <property type="entry name" value="Protocadherin 1 gamma 2"/>
    <property type="match status" value="1"/>
</dbReference>
<evidence type="ECO:0000256" key="14">
    <source>
        <dbReference type="SAM" id="SignalP"/>
    </source>
</evidence>
<evidence type="ECO:0000256" key="3">
    <source>
        <dbReference type="ARBA" id="ARBA00022692"/>
    </source>
</evidence>
<dbReference type="FunFam" id="2.60.40.60:FF:000007">
    <property type="entry name" value="Protocadherin alpha 2"/>
    <property type="match status" value="1"/>
</dbReference>
<reference evidence="16" key="1">
    <citation type="submission" date="2021-01" db="EMBL/GenBank/DDBJ databases">
        <authorList>
            <person name="Li R."/>
            <person name="Bekaert M."/>
        </authorList>
    </citation>
    <scope>NUCLEOTIDE SEQUENCE</scope>
    <source>
        <strain evidence="16">Farmed</strain>
    </source>
</reference>
<feature type="region of interest" description="Disordered" evidence="12">
    <location>
        <begin position="901"/>
        <end position="1178"/>
    </location>
</feature>
<comment type="subcellular location">
    <subcellularLocation>
        <location evidence="1">Cell membrane</location>
        <topology evidence="1">Single-pass type I membrane protein</topology>
    </subcellularLocation>
</comment>
<dbReference type="FunFam" id="2.60.40.60:FF:000015">
    <property type="entry name" value="FAT atypical cadherin 1"/>
    <property type="match status" value="1"/>
</dbReference>
<feature type="chain" id="PRO_5033046940" evidence="14">
    <location>
        <begin position="18"/>
        <end position="1211"/>
    </location>
</feature>
<evidence type="ECO:0000256" key="11">
    <source>
        <dbReference type="PROSITE-ProRule" id="PRU00043"/>
    </source>
</evidence>
<dbReference type="SMART" id="SM00112">
    <property type="entry name" value="CA"/>
    <property type="match status" value="6"/>
</dbReference>
<feature type="compositionally biased region" description="Basic and acidic residues" evidence="12">
    <location>
        <begin position="1003"/>
        <end position="1013"/>
    </location>
</feature>